<proteinExistence type="predicted"/>
<evidence type="ECO:0000313" key="3">
    <source>
        <dbReference type="Proteomes" id="UP000095767"/>
    </source>
</evidence>
<feature type="transmembrane region" description="Helical" evidence="1">
    <location>
        <begin position="44"/>
        <end position="63"/>
    </location>
</feature>
<gene>
    <name evidence="2" type="ORF">BAE44_0023788</name>
</gene>
<accession>A0A1E5UQQ9</accession>
<evidence type="ECO:0000313" key="2">
    <source>
        <dbReference type="EMBL" id="OEL15193.1"/>
    </source>
</evidence>
<organism evidence="2 3">
    <name type="scientific">Dichanthelium oligosanthes</name>
    <dbReference type="NCBI Taxonomy" id="888268"/>
    <lineage>
        <taxon>Eukaryota</taxon>
        <taxon>Viridiplantae</taxon>
        <taxon>Streptophyta</taxon>
        <taxon>Embryophyta</taxon>
        <taxon>Tracheophyta</taxon>
        <taxon>Spermatophyta</taxon>
        <taxon>Magnoliopsida</taxon>
        <taxon>Liliopsida</taxon>
        <taxon>Poales</taxon>
        <taxon>Poaceae</taxon>
        <taxon>PACMAD clade</taxon>
        <taxon>Panicoideae</taxon>
        <taxon>Panicodae</taxon>
        <taxon>Paniceae</taxon>
        <taxon>Dichantheliinae</taxon>
        <taxon>Dichanthelium</taxon>
    </lineage>
</organism>
<name>A0A1E5UQQ9_9POAL</name>
<keyword evidence="1" id="KW-0472">Membrane</keyword>
<dbReference type="AlphaFoldDB" id="A0A1E5UQQ9"/>
<keyword evidence="3" id="KW-1185">Reference proteome</keyword>
<comment type="caution">
    <text evidence="2">The sequence shown here is derived from an EMBL/GenBank/DDBJ whole genome shotgun (WGS) entry which is preliminary data.</text>
</comment>
<keyword evidence="1" id="KW-0812">Transmembrane</keyword>
<evidence type="ECO:0000256" key="1">
    <source>
        <dbReference type="SAM" id="Phobius"/>
    </source>
</evidence>
<protein>
    <submittedName>
        <fullName evidence="2">Uncharacterized protein</fullName>
    </submittedName>
</protein>
<dbReference type="Proteomes" id="UP000095767">
    <property type="component" value="Unassembled WGS sequence"/>
</dbReference>
<keyword evidence="1" id="KW-1133">Transmembrane helix</keyword>
<reference evidence="2 3" key="1">
    <citation type="submission" date="2016-09" db="EMBL/GenBank/DDBJ databases">
        <title>The draft genome of Dichanthelium oligosanthes: A C3 panicoid grass species.</title>
        <authorList>
            <person name="Studer A.J."/>
            <person name="Schnable J.C."/>
            <person name="Brutnell T.P."/>
        </authorList>
    </citation>
    <scope>NUCLEOTIDE SEQUENCE [LARGE SCALE GENOMIC DNA]</scope>
    <source>
        <strain evidence="3">cv. Kellogg 1175</strain>
        <tissue evidence="2">Leaf</tissue>
    </source>
</reference>
<sequence>LKGTKNIFHSSSSQLLKSSKTSKNLLDFNISSTSLSGLSFMSTMRVYAISFVNLYTLMLVDTFTHKFTSKWD</sequence>
<dbReference type="EMBL" id="LWDX02067619">
    <property type="protein sequence ID" value="OEL15193.1"/>
    <property type="molecule type" value="Genomic_DNA"/>
</dbReference>
<feature type="non-terminal residue" evidence="2">
    <location>
        <position position="1"/>
    </location>
</feature>